<evidence type="ECO:0000313" key="1">
    <source>
        <dbReference type="EMBL" id="QPC83553.1"/>
    </source>
</evidence>
<evidence type="ECO:0000313" key="2">
    <source>
        <dbReference type="Proteomes" id="UP000594468"/>
    </source>
</evidence>
<dbReference type="AlphaFoldDB" id="A0A7S8EAT8"/>
<proteinExistence type="predicted"/>
<dbReference type="Proteomes" id="UP000594468">
    <property type="component" value="Chromosome"/>
</dbReference>
<dbReference type="Pfam" id="PF04978">
    <property type="entry name" value="MST"/>
    <property type="match status" value="1"/>
</dbReference>
<name>A0A7S8EAT8_9CHLR</name>
<keyword evidence="2" id="KW-1185">Reference proteome</keyword>
<organism evidence="1 2">
    <name type="scientific">Phototrophicus methaneseepsis</name>
    <dbReference type="NCBI Taxonomy" id="2710758"/>
    <lineage>
        <taxon>Bacteria</taxon>
        <taxon>Bacillati</taxon>
        <taxon>Chloroflexota</taxon>
        <taxon>Candidatus Thermofontia</taxon>
        <taxon>Phototrophicales</taxon>
        <taxon>Phototrophicaceae</taxon>
        <taxon>Phototrophicus</taxon>
    </lineage>
</organism>
<dbReference type="InterPro" id="IPR007061">
    <property type="entry name" value="MST-like"/>
</dbReference>
<dbReference type="SUPFAM" id="SSF109854">
    <property type="entry name" value="DinB/YfiT-like putative metalloenzymes"/>
    <property type="match status" value="1"/>
</dbReference>
<protein>
    <submittedName>
        <fullName evidence="1">DinB family protein</fullName>
    </submittedName>
</protein>
<accession>A0A7S8EAT8</accession>
<gene>
    <name evidence="1" type="ORF">G4Y79_03985</name>
</gene>
<dbReference type="Gene3D" id="1.20.120.450">
    <property type="entry name" value="dinb family like domain"/>
    <property type="match status" value="1"/>
</dbReference>
<dbReference type="EMBL" id="CP062983">
    <property type="protein sequence ID" value="QPC83553.1"/>
    <property type="molecule type" value="Genomic_DNA"/>
</dbReference>
<dbReference type="KEGG" id="pmet:G4Y79_03985"/>
<sequence length="170" mass="19273">MPHPLVSQLQFTRTEFERGLRDVTPEEAIQHFGPMNCISWIVGHLAAQEQAYWITHVQGITPAPEVLVCASGQPASTPNLDEMWAAWHRITDQADTWLNTLDATQLETHTPQLDKPGEFHRENIGTRLLRTTYHYWFHLGESQAIRQLLGHKDLPGFVGALGEKAPYTPE</sequence>
<dbReference type="InterPro" id="IPR034660">
    <property type="entry name" value="DinB/YfiT-like"/>
</dbReference>
<reference evidence="1 2" key="1">
    <citation type="submission" date="2020-02" db="EMBL/GenBank/DDBJ databases">
        <authorList>
            <person name="Zheng R.K."/>
            <person name="Sun C.M."/>
        </authorList>
    </citation>
    <scope>NUCLEOTIDE SEQUENCE [LARGE SCALE GENOMIC DNA]</scope>
    <source>
        <strain evidence="2">rifampicinis</strain>
    </source>
</reference>
<dbReference type="RefSeq" id="WP_195171619.1">
    <property type="nucleotide sequence ID" value="NZ_CP062983.1"/>
</dbReference>